<sequence>MFVVCTLLSAVAFCRVYMFVVCTLLSGVPFYRVYLFVGCTLLSGYSVYLMSTVPTEPLLSDAILVPDCEYSMRLGDPNGPIATNTVRVGELIFHRWECQDSPIYGMLVKNCRVFDGGNENVTLIDERGCPTKTGVIQSPPIYR</sequence>
<name>A0ACB1AT22_MELEN</name>
<reference evidence="1" key="1">
    <citation type="submission" date="2023-11" db="EMBL/GenBank/DDBJ databases">
        <authorList>
            <person name="Poullet M."/>
        </authorList>
    </citation>
    <scope>NUCLEOTIDE SEQUENCE</scope>
    <source>
        <strain evidence="1">E1834</strain>
    </source>
</reference>
<comment type="caution">
    <text evidence="1">The sequence shown here is derived from an EMBL/GenBank/DDBJ whole genome shotgun (WGS) entry which is preliminary data.</text>
</comment>
<accession>A0ACB1AT22</accession>
<keyword evidence="2" id="KW-1185">Reference proteome</keyword>
<dbReference type="Proteomes" id="UP001497535">
    <property type="component" value="Unassembled WGS sequence"/>
</dbReference>
<evidence type="ECO:0000313" key="2">
    <source>
        <dbReference type="Proteomes" id="UP001497535"/>
    </source>
</evidence>
<protein>
    <submittedName>
        <fullName evidence="1">Uncharacterized protein</fullName>
    </submittedName>
</protein>
<organism evidence="1 2">
    <name type="scientific">Meloidogyne enterolobii</name>
    <name type="common">Root-knot nematode worm</name>
    <name type="synonym">Meloidogyne mayaguensis</name>
    <dbReference type="NCBI Taxonomy" id="390850"/>
    <lineage>
        <taxon>Eukaryota</taxon>
        <taxon>Metazoa</taxon>
        <taxon>Ecdysozoa</taxon>
        <taxon>Nematoda</taxon>
        <taxon>Chromadorea</taxon>
        <taxon>Rhabditida</taxon>
        <taxon>Tylenchina</taxon>
        <taxon>Tylenchomorpha</taxon>
        <taxon>Tylenchoidea</taxon>
        <taxon>Meloidogynidae</taxon>
        <taxon>Meloidogyninae</taxon>
        <taxon>Meloidogyne</taxon>
    </lineage>
</organism>
<proteinExistence type="predicted"/>
<dbReference type="EMBL" id="CAVMJV010000117">
    <property type="protein sequence ID" value="CAK5104513.1"/>
    <property type="molecule type" value="Genomic_DNA"/>
</dbReference>
<evidence type="ECO:0000313" key="1">
    <source>
        <dbReference type="EMBL" id="CAK5104513.1"/>
    </source>
</evidence>
<gene>
    <name evidence="1" type="ORF">MENTE1834_LOCUS43017</name>
</gene>